<dbReference type="Gene3D" id="1.10.357.10">
    <property type="entry name" value="Tetracycline Repressor, domain 2"/>
    <property type="match status" value="1"/>
</dbReference>
<keyword evidence="2 4" id="KW-0238">DNA-binding</keyword>
<evidence type="ECO:0000256" key="4">
    <source>
        <dbReference type="PROSITE-ProRule" id="PRU00335"/>
    </source>
</evidence>
<dbReference type="SUPFAM" id="SSF46689">
    <property type="entry name" value="Homeodomain-like"/>
    <property type="match status" value="1"/>
</dbReference>
<dbReference type="EMBL" id="JPPY01000217">
    <property type="protein sequence ID" value="KND25792.1"/>
    <property type="molecule type" value="Genomic_DNA"/>
</dbReference>
<dbReference type="OrthoDB" id="3210322at2"/>
<dbReference type="GO" id="GO:0000976">
    <property type="term" value="F:transcription cis-regulatory region binding"/>
    <property type="evidence" value="ECO:0007669"/>
    <property type="project" value="TreeGrafter"/>
</dbReference>
<evidence type="ECO:0000259" key="5">
    <source>
        <dbReference type="PROSITE" id="PS50977"/>
    </source>
</evidence>
<evidence type="ECO:0000256" key="1">
    <source>
        <dbReference type="ARBA" id="ARBA00023015"/>
    </source>
</evidence>
<sequence>MDVIQGAKERARAEVAQAIKEQARVHLATEGPGRLSLRAVARELGMVSSALYRYFPSRDELLTALIVDAYDAIGGAAESAYAQAAGSSPWDAWHATCKAVRAWALAHPHEYALIYGSPVPGYDAPADTVAPASRVALVLLNVLERAHVAGVLAVAAQAADAEAVLSPDVRALLTERSLPACTVTSAAAAWAQLFGLISFEVLGQFNQVIDDREALFTQGVTALARQVGLSAER</sequence>
<accession>A0A0L0JJB2</accession>
<evidence type="ECO:0000313" key="7">
    <source>
        <dbReference type="Proteomes" id="UP000037151"/>
    </source>
</evidence>
<evidence type="ECO:0000256" key="2">
    <source>
        <dbReference type="ARBA" id="ARBA00023125"/>
    </source>
</evidence>
<dbReference type="PROSITE" id="PS50977">
    <property type="entry name" value="HTH_TETR_2"/>
    <property type="match status" value="1"/>
</dbReference>
<dbReference type="Pfam" id="PF13305">
    <property type="entry name" value="TetR_C_33"/>
    <property type="match status" value="1"/>
</dbReference>
<dbReference type="PANTHER" id="PTHR30055:SF243">
    <property type="entry name" value="HTH-TYPE TRANSCRIPTIONAL REGULATOR RV1816"/>
    <property type="match status" value="1"/>
</dbReference>
<dbReference type="AlphaFoldDB" id="A0A0L0JJB2"/>
<comment type="caution">
    <text evidence="6">The sequence shown here is derived from an EMBL/GenBank/DDBJ whole genome shotgun (WGS) entry which is preliminary data.</text>
</comment>
<evidence type="ECO:0000313" key="6">
    <source>
        <dbReference type="EMBL" id="KND25792.1"/>
    </source>
</evidence>
<dbReference type="InterPro" id="IPR009057">
    <property type="entry name" value="Homeodomain-like_sf"/>
</dbReference>
<reference evidence="7" key="1">
    <citation type="submission" date="2014-07" db="EMBL/GenBank/DDBJ databases">
        <title>Genome sequencing of plant-pathogenic Streptomyces species.</title>
        <authorList>
            <person name="Harrison J."/>
            <person name="Sapp M."/>
            <person name="Thwaites R."/>
            <person name="Studholme D.J."/>
        </authorList>
    </citation>
    <scope>NUCLEOTIDE SEQUENCE [LARGE SCALE GENOMIC DNA]</scope>
    <source>
        <strain evidence="7">NCPPB 4445</strain>
    </source>
</reference>
<dbReference type="Proteomes" id="UP000037151">
    <property type="component" value="Unassembled WGS sequence"/>
</dbReference>
<evidence type="ECO:0000256" key="3">
    <source>
        <dbReference type="ARBA" id="ARBA00023163"/>
    </source>
</evidence>
<keyword evidence="3" id="KW-0804">Transcription</keyword>
<dbReference type="Pfam" id="PF00440">
    <property type="entry name" value="TetR_N"/>
    <property type="match status" value="1"/>
</dbReference>
<proteinExistence type="predicted"/>
<feature type="domain" description="HTH tetR-type" evidence="5">
    <location>
        <begin position="13"/>
        <end position="73"/>
    </location>
</feature>
<gene>
    <name evidence="6" type="ORF">IQ63_39430</name>
</gene>
<feature type="DNA-binding region" description="H-T-H motif" evidence="4">
    <location>
        <begin position="36"/>
        <end position="55"/>
    </location>
</feature>
<dbReference type="SUPFAM" id="SSF48498">
    <property type="entry name" value="Tetracyclin repressor-like, C-terminal domain"/>
    <property type="match status" value="1"/>
</dbReference>
<organism evidence="6 7">
    <name type="scientific">Streptomyces acidiscabies</name>
    <dbReference type="NCBI Taxonomy" id="42234"/>
    <lineage>
        <taxon>Bacteria</taxon>
        <taxon>Bacillati</taxon>
        <taxon>Actinomycetota</taxon>
        <taxon>Actinomycetes</taxon>
        <taxon>Kitasatosporales</taxon>
        <taxon>Streptomycetaceae</taxon>
        <taxon>Streptomyces</taxon>
    </lineage>
</organism>
<dbReference type="PATRIC" id="fig|42234.21.peg.8114"/>
<dbReference type="InterPro" id="IPR001647">
    <property type="entry name" value="HTH_TetR"/>
</dbReference>
<name>A0A0L0JJB2_9ACTN</name>
<protein>
    <submittedName>
        <fullName evidence="6">TetR family transcriptional regulator</fullName>
    </submittedName>
</protein>
<keyword evidence="1" id="KW-0805">Transcription regulation</keyword>
<dbReference type="GO" id="GO:0003700">
    <property type="term" value="F:DNA-binding transcription factor activity"/>
    <property type="evidence" value="ECO:0007669"/>
    <property type="project" value="TreeGrafter"/>
</dbReference>
<dbReference type="RefSeq" id="WP_050374899.1">
    <property type="nucleotide sequence ID" value="NZ_KQ257834.1"/>
</dbReference>
<dbReference type="PANTHER" id="PTHR30055">
    <property type="entry name" value="HTH-TYPE TRANSCRIPTIONAL REGULATOR RUTR"/>
    <property type="match status" value="1"/>
</dbReference>
<dbReference type="InterPro" id="IPR050109">
    <property type="entry name" value="HTH-type_TetR-like_transc_reg"/>
</dbReference>
<dbReference type="InterPro" id="IPR036271">
    <property type="entry name" value="Tet_transcr_reg_TetR-rel_C_sf"/>
</dbReference>
<dbReference type="InterPro" id="IPR025996">
    <property type="entry name" value="MT1864/Rv1816-like_C"/>
</dbReference>